<keyword evidence="6" id="KW-1185">Reference proteome</keyword>
<dbReference type="GO" id="GO:0003677">
    <property type="term" value="F:DNA binding"/>
    <property type="evidence" value="ECO:0007669"/>
    <property type="project" value="InterPro"/>
</dbReference>
<dbReference type="OrthoDB" id="120976at2759"/>
<comment type="caution">
    <text evidence="5">The sequence shown here is derived from an EMBL/GenBank/DDBJ whole genome shotgun (WGS) entry which is preliminary data.</text>
</comment>
<dbReference type="SUPFAM" id="SSF52047">
    <property type="entry name" value="RNI-like"/>
    <property type="match status" value="1"/>
</dbReference>
<name>A0A1Z5JVA7_FISSO</name>
<accession>A0A1Z5JVA7</accession>
<gene>
    <name evidence="5" type="ORF">FisN_10Lu403</name>
</gene>
<evidence type="ECO:0000256" key="1">
    <source>
        <dbReference type="ARBA" id="ARBA00004123"/>
    </source>
</evidence>
<dbReference type="InParanoid" id="A0A1Z5JVA7"/>
<dbReference type="AlphaFoldDB" id="A0A1Z5JVA7"/>
<evidence type="ECO:0000313" key="5">
    <source>
        <dbReference type="EMBL" id="GAX17681.1"/>
    </source>
</evidence>
<dbReference type="EMBL" id="BDSP01000120">
    <property type="protein sequence ID" value="GAX17681.1"/>
    <property type="molecule type" value="Genomic_DNA"/>
</dbReference>
<protein>
    <submittedName>
        <fullName evidence="5">Uncharacterized protein</fullName>
    </submittedName>
</protein>
<keyword evidence="3" id="KW-0539">Nucleus</keyword>
<dbReference type="GO" id="GO:0003700">
    <property type="term" value="F:DNA-binding transcription factor activity"/>
    <property type="evidence" value="ECO:0007669"/>
    <property type="project" value="InterPro"/>
</dbReference>
<sequence length="534" mass="61159">MLELIPADQLSEEQKAFRPYPSPFGVTLPIYRCLREPDWQQLLDDNICIWRDNGTFLCLSEIAKRVFQERHVCFRLAKQVGVIYGKTDEAIAETAAWFWTLQHSDNQKRLVIEIDDCRDEFRFNSAALRPEELVSILDANRQLSLRCGTWTAEQSVVLATRPYSMTLKLDDDSCFQDKGAAFVEALERRKSSFGSLHMSSTSSFFRPDLRQVCSTNIRRLLQQKNTFDKLAMGALYRKEEILDSFSAPVNALSCEVHADCLTPRDFENLPIAAKDLDIAFNLDLVHDWADLLISFLNRLAELGHLERLRFTACWEDYFPVESDTEDSDEEDSFYERKLPDASEVKPVAEALIRVIKGNPYLTHLRLGKDHGNIDWTPHFKGVFKALEVHKRMRTLVVEGEPPTTNIYPWMRKLLSRNRSIVVLDESGDKLSNGRRINRLYALNRLYNGSASLLEAPTEVRSLFVPMALTKRTARKFQHAALLLFDHTVTLCEYMESVDLDELDADGEATLDESNTALSSDASHPRGGLKRKREL</sequence>
<reference evidence="5 6" key="1">
    <citation type="journal article" date="2015" name="Plant Cell">
        <title>Oil accumulation by the oleaginous diatom Fistulifera solaris as revealed by the genome and transcriptome.</title>
        <authorList>
            <person name="Tanaka T."/>
            <person name="Maeda Y."/>
            <person name="Veluchamy A."/>
            <person name="Tanaka M."/>
            <person name="Abida H."/>
            <person name="Marechal E."/>
            <person name="Bowler C."/>
            <person name="Muto M."/>
            <person name="Sunaga Y."/>
            <person name="Tanaka M."/>
            <person name="Yoshino T."/>
            <person name="Taniguchi T."/>
            <person name="Fukuda Y."/>
            <person name="Nemoto M."/>
            <person name="Matsumoto M."/>
            <person name="Wong P.S."/>
            <person name="Aburatani S."/>
            <person name="Fujibuchi W."/>
        </authorList>
    </citation>
    <scope>NUCLEOTIDE SEQUENCE [LARGE SCALE GENOMIC DNA]</scope>
    <source>
        <strain evidence="5 6">JPCC DA0580</strain>
    </source>
</reference>
<comment type="subcellular location">
    <subcellularLocation>
        <location evidence="1">Nucleus</location>
    </subcellularLocation>
</comment>
<evidence type="ECO:0000313" key="6">
    <source>
        <dbReference type="Proteomes" id="UP000198406"/>
    </source>
</evidence>
<keyword evidence="2" id="KW-0217">Developmental protein</keyword>
<evidence type="ECO:0000256" key="2">
    <source>
        <dbReference type="ARBA" id="ARBA00022473"/>
    </source>
</evidence>
<proteinExistence type="predicted"/>
<evidence type="ECO:0000256" key="4">
    <source>
        <dbReference type="SAM" id="MobiDB-lite"/>
    </source>
</evidence>
<feature type="compositionally biased region" description="Polar residues" evidence="4">
    <location>
        <begin position="511"/>
        <end position="521"/>
    </location>
</feature>
<organism evidence="5 6">
    <name type="scientific">Fistulifera solaris</name>
    <name type="common">Oleaginous diatom</name>
    <dbReference type="NCBI Taxonomy" id="1519565"/>
    <lineage>
        <taxon>Eukaryota</taxon>
        <taxon>Sar</taxon>
        <taxon>Stramenopiles</taxon>
        <taxon>Ochrophyta</taxon>
        <taxon>Bacillariophyta</taxon>
        <taxon>Bacillariophyceae</taxon>
        <taxon>Bacillariophycidae</taxon>
        <taxon>Naviculales</taxon>
        <taxon>Naviculaceae</taxon>
        <taxon>Fistulifera</taxon>
    </lineage>
</organism>
<feature type="region of interest" description="Disordered" evidence="4">
    <location>
        <begin position="510"/>
        <end position="534"/>
    </location>
</feature>
<dbReference type="Proteomes" id="UP000198406">
    <property type="component" value="Unassembled WGS sequence"/>
</dbReference>
<evidence type="ECO:0000256" key="3">
    <source>
        <dbReference type="ARBA" id="ARBA00023242"/>
    </source>
</evidence>
<dbReference type="GO" id="GO:0005634">
    <property type="term" value="C:nucleus"/>
    <property type="evidence" value="ECO:0007669"/>
    <property type="project" value="UniProtKB-SubCell"/>
</dbReference>
<dbReference type="InterPro" id="IPR001827">
    <property type="entry name" value="Homeobox_Antennapedia_CS"/>
</dbReference>
<dbReference type="PROSITE" id="PS00032">
    <property type="entry name" value="ANTENNAPEDIA"/>
    <property type="match status" value="1"/>
</dbReference>